<name>A0ACA9MRW1_9GLOM</name>
<dbReference type="EMBL" id="CAJVPU010010190">
    <property type="protein sequence ID" value="CAG8603176.1"/>
    <property type="molecule type" value="Genomic_DNA"/>
</dbReference>
<accession>A0ACA9MRW1</accession>
<evidence type="ECO:0000313" key="2">
    <source>
        <dbReference type="Proteomes" id="UP000789702"/>
    </source>
</evidence>
<gene>
    <name evidence="1" type="ORF">DHETER_LOCUS7331</name>
</gene>
<organism evidence="1 2">
    <name type="scientific">Dentiscutata heterogama</name>
    <dbReference type="NCBI Taxonomy" id="1316150"/>
    <lineage>
        <taxon>Eukaryota</taxon>
        <taxon>Fungi</taxon>
        <taxon>Fungi incertae sedis</taxon>
        <taxon>Mucoromycota</taxon>
        <taxon>Glomeromycotina</taxon>
        <taxon>Glomeromycetes</taxon>
        <taxon>Diversisporales</taxon>
        <taxon>Gigasporaceae</taxon>
        <taxon>Dentiscutata</taxon>
    </lineage>
</organism>
<protein>
    <submittedName>
        <fullName evidence="1">11022_t:CDS:1</fullName>
    </submittedName>
</protein>
<reference evidence="1" key="1">
    <citation type="submission" date="2021-06" db="EMBL/GenBank/DDBJ databases">
        <authorList>
            <person name="Kallberg Y."/>
            <person name="Tangrot J."/>
            <person name="Rosling A."/>
        </authorList>
    </citation>
    <scope>NUCLEOTIDE SEQUENCE</scope>
    <source>
        <strain evidence="1">IL203A</strain>
    </source>
</reference>
<feature type="non-terminal residue" evidence="1">
    <location>
        <position position="1"/>
    </location>
</feature>
<sequence length="80" mass="8936">FGTTSQTINERSVTITPELSNVTLQQPSNMYSIVTSQSQPMVLETYQSISTTNSQLIGDSEILKHRLDLACQHVLNVIKR</sequence>
<proteinExistence type="predicted"/>
<keyword evidence="2" id="KW-1185">Reference proteome</keyword>
<comment type="caution">
    <text evidence="1">The sequence shown here is derived from an EMBL/GenBank/DDBJ whole genome shotgun (WGS) entry which is preliminary data.</text>
</comment>
<evidence type="ECO:0000313" key="1">
    <source>
        <dbReference type="EMBL" id="CAG8603176.1"/>
    </source>
</evidence>
<dbReference type="Proteomes" id="UP000789702">
    <property type="component" value="Unassembled WGS sequence"/>
</dbReference>